<dbReference type="EMBL" id="BAABDL010000117">
    <property type="protein sequence ID" value="GAA4075671.1"/>
    <property type="molecule type" value="Genomic_DNA"/>
</dbReference>
<name>A0ABP7VWN6_9BACI</name>
<dbReference type="Gene3D" id="2.40.10.120">
    <property type="match status" value="1"/>
</dbReference>
<sequence>MEQDQEQIVVDTDFHEEIEPEEMLELLEQEKAKLRAETKQSVNHEQSHSRKWVLRVLIFALLLNVVAILPRTFSIPAIDFLKTSARLSADEAVQTYKEAVVVIDTGDGKGTGFGITADGLIVTNHHVIEGEETVIVNYPGEGLFIGNVVAEDGAVDLALVQVAGTDLPYLSLADHVDLERDRSVLFIGNPLRFNGIANQGDWIGMTSRDGLETKVMMLDAPVYRGNSGSPVINDYGDVIGVIYATTTDQEYGKIGLAIPIENLDRLLSD</sequence>
<evidence type="ECO:0000313" key="3">
    <source>
        <dbReference type="EMBL" id="GAA4075671.1"/>
    </source>
</evidence>
<keyword evidence="4" id="KW-1185">Reference proteome</keyword>
<evidence type="ECO:0000256" key="1">
    <source>
        <dbReference type="ARBA" id="ARBA00022825"/>
    </source>
</evidence>
<evidence type="ECO:0000313" key="4">
    <source>
        <dbReference type="Proteomes" id="UP001501734"/>
    </source>
</evidence>
<evidence type="ECO:0000256" key="2">
    <source>
        <dbReference type="SAM" id="Phobius"/>
    </source>
</evidence>
<keyword evidence="1" id="KW-0645">Protease</keyword>
<proteinExistence type="predicted"/>
<dbReference type="InterPro" id="IPR001940">
    <property type="entry name" value="Peptidase_S1C"/>
</dbReference>
<reference evidence="4" key="1">
    <citation type="journal article" date="2019" name="Int. J. Syst. Evol. Microbiol.">
        <title>The Global Catalogue of Microorganisms (GCM) 10K type strain sequencing project: providing services to taxonomists for standard genome sequencing and annotation.</title>
        <authorList>
            <consortium name="The Broad Institute Genomics Platform"/>
            <consortium name="The Broad Institute Genome Sequencing Center for Infectious Disease"/>
            <person name="Wu L."/>
            <person name="Ma J."/>
        </authorList>
    </citation>
    <scope>NUCLEOTIDE SEQUENCE [LARGE SCALE GENOMIC DNA]</scope>
    <source>
        <strain evidence="4">JCM 17250</strain>
    </source>
</reference>
<dbReference type="SUPFAM" id="SSF50494">
    <property type="entry name" value="Trypsin-like serine proteases"/>
    <property type="match status" value="1"/>
</dbReference>
<keyword evidence="1" id="KW-0378">Hydrolase</keyword>
<feature type="transmembrane region" description="Helical" evidence="2">
    <location>
        <begin position="52"/>
        <end position="73"/>
    </location>
</feature>
<evidence type="ECO:0008006" key="5">
    <source>
        <dbReference type="Google" id="ProtNLM"/>
    </source>
</evidence>
<dbReference type="PRINTS" id="PR00834">
    <property type="entry name" value="PROTEASES2C"/>
</dbReference>
<keyword evidence="2" id="KW-1133">Transmembrane helix</keyword>
<comment type="caution">
    <text evidence="3">The sequence shown here is derived from an EMBL/GenBank/DDBJ whole genome shotgun (WGS) entry which is preliminary data.</text>
</comment>
<dbReference type="Proteomes" id="UP001501734">
    <property type="component" value="Unassembled WGS sequence"/>
</dbReference>
<gene>
    <name evidence="3" type="ORF">GCM10022410_20710</name>
</gene>
<keyword evidence="2" id="KW-0472">Membrane</keyword>
<accession>A0ABP7VWN6</accession>
<keyword evidence="1" id="KW-0720">Serine protease</keyword>
<dbReference type="Pfam" id="PF13365">
    <property type="entry name" value="Trypsin_2"/>
    <property type="match status" value="1"/>
</dbReference>
<dbReference type="PANTHER" id="PTHR22939:SF129">
    <property type="entry name" value="SERINE PROTEASE HTRA2, MITOCHONDRIAL"/>
    <property type="match status" value="1"/>
</dbReference>
<dbReference type="PANTHER" id="PTHR22939">
    <property type="entry name" value="SERINE PROTEASE FAMILY S1C HTRA-RELATED"/>
    <property type="match status" value="1"/>
</dbReference>
<dbReference type="RefSeq" id="WP_344912907.1">
    <property type="nucleotide sequence ID" value="NZ_BAABDL010000117.1"/>
</dbReference>
<keyword evidence="2" id="KW-0812">Transmembrane</keyword>
<protein>
    <recommendedName>
        <fullName evidence="5">Serine protease</fullName>
    </recommendedName>
</protein>
<organism evidence="3 4">
    <name type="scientific">Amphibacillus indicireducens</name>
    <dbReference type="NCBI Taxonomy" id="1076330"/>
    <lineage>
        <taxon>Bacteria</taxon>
        <taxon>Bacillati</taxon>
        <taxon>Bacillota</taxon>
        <taxon>Bacilli</taxon>
        <taxon>Bacillales</taxon>
        <taxon>Bacillaceae</taxon>
        <taxon>Amphibacillus</taxon>
    </lineage>
</organism>
<dbReference type="InterPro" id="IPR009003">
    <property type="entry name" value="Peptidase_S1_PA"/>
</dbReference>